<dbReference type="AlphaFoldDB" id="A0A4Y1RG56"/>
<reference evidence="1" key="1">
    <citation type="journal article" date="2019" name="Science">
        <title>Mutation of a bHLH transcription factor allowed almond domestication.</title>
        <authorList>
            <person name="Sanchez-Perez R."/>
            <person name="Pavan S."/>
            <person name="Mazzeo R."/>
            <person name="Moldovan C."/>
            <person name="Aiese Cigliano R."/>
            <person name="Del Cueto J."/>
            <person name="Ricciardi F."/>
            <person name="Lotti C."/>
            <person name="Ricciardi L."/>
            <person name="Dicenta F."/>
            <person name="Lopez-Marques R.L."/>
            <person name="Lindberg Moller B."/>
        </authorList>
    </citation>
    <scope>NUCLEOTIDE SEQUENCE</scope>
</reference>
<proteinExistence type="predicted"/>
<name>A0A4Y1RG56_PRUDU</name>
<accession>A0A4Y1RG56</accession>
<dbReference type="EMBL" id="AP019301">
    <property type="protein sequence ID" value="BBH02877.1"/>
    <property type="molecule type" value="Genomic_DNA"/>
</dbReference>
<sequence length="136" mass="15623">MCEVRDDDDDEEAGKAEALLHQFNVWPKGAGNGYNDIATTTTTVYKLYKDYLQNPKRDIICDGGNYAMESSLTFLTYKGSVPYPKQKKKKVLMYSDVGFIYAGHFFTEPDYNRLQLLQGERPSMVEEGQWIYHTPT</sequence>
<gene>
    <name evidence="1" type="ORF">Prudu_013584</name>
</gene>
<evidence type="ECO:0000313" key="1">
    <source>
        <dbReference type="EMBL" id="BBH02877.1"/>
    </source>
</evidence>
<organism evidence="1">
    <name type="scientific">Prunus dulcis</name>
    <name type="common">Almond</name>
    <name type="synonym">Amygdalus dulcis</name>
    <dbReference type="NCBI Taxonomy" id="3755"/>
    <lineage>
        <taxon>Eukaryota</taxon>
        <taxon>Viridiplantae</taxon>
        <taxon>Streptophyta</taxon>
        <taxon>Embryophyta</taxon>
        <taxon>Tracheophyta</taxon>
        <taxon>Spermatophyta</taxon>
        <taxon>Magnoliopsida</taxon>
        <taxon>eudicotyledons</taxon>
        <taxon>Gunneridae</taxon>
        <taxon>Pentapetalae</taxon>
        <taxon>rosids</taxon>
        <taxon>fabids</taxon>
        <taxon>Rosales</taxon>
        <taxon>Rosaceae</taxon>
        <taxon>Amygdaloideae</taxon>
        <taxon>Amygdaleae</taxon>
        <taxon>Prunus</taxon>
    </lineage>
</organism>
<protein>
    <submittedName>
        <fullName evidence="1">F-box family protein</fullName>
    </submittedName>
</protein>